<keyword evidence="5" id="KW-0811">Translocation</keyword>
<comment type="caution">
    <text evidence="11">The sequence shown here is derived from an EMBL/GenBank/DDBJ whole genome shotgun (WGS) entry which is preliminary data.</text>
</comment>
<dbReference type="PANTHER" id="PTHR21527:SF6">
    <property type="entry name" value="NUCLEOPORIN NUP35"/>
    <property type="match status" value="1"/>
</dbReference>
<keyword evidence="3 8" id="KW-0509">mRNA transport</keyword>
<dbReference type="SUPFAM" id="SSF54928">
    <property type="entry name" value="RNA-binding domain, RBD"/>
    <property type="match status" value="1"/>
</dbReference>
<feature type="region of interest" description="Disordered" evidence="9">
    <location>
        <begin position="1"/>
        <end position="32"/>
    </location>
</feature>
<accession>A0A401GW35</accession>
<dbReference type="AlphaFoldDB" id="A0A401GW35"/>
<dbReference type="PROSITE" id="PS51472">
    <property type="entry name" value="RRM_NUP35"/>
    <property type="match status" value="1"/>
</dbReference>
<evidence type="ECO:0000256" key="9">
    <source>
        <dbReference type="SAM" id="MobiDB-lite"/>
    </source>
</evidence>
<feature type="domain" description="RRM Nup35-type" evidence="10">
    <location>
        <begin position="203"/>
        <end position="284"/>
    </location>
</feature>
<keyword evidence="12" id="KW-1185">Reference proteome</keyword>
<organism evidence="11 12">
    <name type="scientific">Sparassis crispa</name>
    <dbReference type="NCBI Taxonomy" id="139825"/>
    <lineage>
        <taxon>Eukaryota</taxon>
        <taxon>Fungi</taxon>
        <taxon>Dikarya</taxon>
        <taxon>Basidiomycota</taxon>
        <taxon>Agaricomycotina</taxon>
        <taxon>Agaricomycetes</taxon>
        <taxon>Polyporales</taxon>
        <taxon>Sparassidaceae</taxon>
        <taxon>Sparassis</taxon>
    </lineage>
</organism>
<feature type="region of interest" description="Disordered" evidence="9">
    <location>
        <begin position="166"/>
        <end position="202"/>
    </location>
</feature>
<dbReference type="InterPro" id="IPR012677">
    <property type="entry name" value="Nucleotide-bd_a/b_plait_sf"/>
</dbReference>
<feature type="compositionally biased region" description="Low complexity" evidence="9">
    <location>
        <begin position="1"/>
        <end position="16"/>
    </location>
</feature>
<name>A0A401GW35_9APHY</name>
<dbReference type="InParanoid" id="A0A401GW35"/>
<dbReference type="RefSeq" id="XP_027617349.1">
    <property type="nucleotide sequence ID" value="XM_027761548.1"/>
</dbReference>
<keyword evidence="6 8" id="KW-0906">Nuclear pore complex</keyword>
<reference evidence="11 12" key="1">
    <citation type="journal article" date="2018" name="Sci. Rep.">
        <title>Genome sequence of the cauliflower mushroom Sparassis crispa (Hanabiratake) and its association with beneficial usage.</title>
        <authorList>
            <person name="Kiyama R."/>
            <person name="Furutani Y."/>
            <person name="Kawaguchi K."/>
            <person name="Nakanishi T."/>
        </authorList>
    </citation>
    <scope>NUCLEOTIDE SEQUENCE [LARGE SCALE GENOMIC DNA]</scope>
</reference>
<evidence type="ECO:0000256" key="7">
    <source>
        <dbReference type="ARBA" id="ARBA00023242"/>
    </source>
</evidence>
<keyword evidence="7 8" id="KW-0539">Nucleus</keyword>
<dbReference type="GO" id="GO:0003676">
    <property type="term" value="F:nucleic acid binding"/>
    <property type="evidence" value="ECO:0007669"/>
    <property type="project" value="InterPro"/>
</dbReference>
<dbReference type="Gene3D" id="3.30.70.330">
    <property type="match status" value="1"/>
</dbReference>
<keyword evidence="2 8" id="KW-0813">Transport</keyword>
<dbReference type="STRING" id="139825.A0A401GW35"/>
<dbReference type="GO" id="GO:0006999">
    <property type="term" value="P:nuclear pore organization"/>
    <property type="evidence" value="ECO:0007669"/>
    <property type="project" value="TreeGrafter"/>
</dbReference>
<evidence type="ECO:0000259" key="10">
    <source>
        <dbReference type="PROSITE" id="PS51472"/>
    </source>
</evidence>
<dbReference type="PANTHER" id="PTHR21527">
    <property type="entry name" value="NUCLEOPORIN NUP35"/>
    <property type="match status" value="1"/>
</dbReference>
<dbReference type="GO" id="GO:0044613">
    <property type="term" value="C:nuclear pore central transport channel"/>
    <property type="evidence" value="ECO:0007669"/>
    <property type="project" value="TreeGrafter"/>
</dbReference>
<evidence type="ECO:0000313" key="12">
    <source>
        <dbReference type="Proteomes" id="UP000287166"/>
    </source>
</evidence>
<evidence type="ECO:0000256" key="1">
    <source>
        <dbReference type="ARBA" id="ARBA00004567"/>
    </source>
</evidence>
<dbReference type="GeneID" id="38783353"/>
<dbReference type="GO" id="GO:0017056">
    <property type="term" value="F:structural constituent of nuclear pore"/>
    <property type="evidence" value="ECO:0007669"/>
    <property type="project" value="TreeGrafter"/>
</dbReference>
<comment type="subcellular location">
    <subcellularLocation>
        <location evidence="1">Nucleus</location>
        <location evidence="1">Nuclear pore complex</location>
    </subcellularLocation>
</comment>
<feature type="compositionally biased region" description="Low complexity" evidence="9">
    <location>
        <begin position="178"/>
        <end position="193"/>
    </location>
</feature>
<dbReference type="InterPro" id="IPR007846">
    <property type="entry name" value="RRM_NUP35_dom"/>
</dbReference>
<evidence type="ECO:0000256" key="5">
    <source>
        <dbReference type="ARBA" id="ARBA00023010"/>
    </source>
</evidence>
<dbReference type="GO" id="GO:0006607">
    <property type="term" value="P:NLS-bearing protein import into nucleus"/>
    <property type="evidence" value="ECO:0007669"/>
    <property type="project" value="TreeGrafter"/>
</dbReference>
<dbReference type="Proteomes" id="UP000287166">
    <property type="component" value="Unassembled WGS sequence"/>
</dbReference>
<keyword evidence="4" id="KW-0653">Protein transport</keyword>
<dbReference type="Pfam" id="PF05172">
    <property type="entry name" value="RRM_Nup35"/>
    <property type="match status" value="1"/>
</dbReference>
<evidence type="ECO:0000313" key="11">
    <source>
        <dbReference type="EMBL" id="GBE86436.1"/>
    </source>
</evidence>
<dbReference type="GO" id="GO:0044615">
    <property type="term" value="C:nuclear pore nuclear basket"/>
    <property type="evidence" value="ECO:0007669"/>
    <property type="project" value="TreeGrafter"/>
</dbReference>
<evidence type="ECO:0000256" key="6">
    <source>
        <dbReference type="ARBA" id="ARBA00023132"/>
    </source>
</evidence>
<sequence length="395" mass="41680">MYSSTSYPSSSTSGPSQESRTFSYAHPHPANPTFTVAGMPPQAAGSPRVRGNTLGGSTYGMGFGGSLGMGPPYVDGLSHPKHQYQTGYLISVQPSGQQGNQRSDEVPLIQTKAKMNQMFAGSSASDFGMDSMFETSRQRQRHVLAGEDAPPTASLNDMMNEVYTDSGPSRVRSSTFNASTSRTSAFRSSQSTTPKPGPIPTSQSPPLYIIVFGYPPDKYSVTAEYFRSLGETTPPEPSTELSNCFRIGFVHPVEAMRAVRKNGEVLGGSWMVGAKWADLNQAEAVLGPAVVRGLYSQSEEESQEGALPSTSPPGDAIFPPGSGADVPETVGTPLRLAPSMAAFRKPATGAHATPQKTGAGLPGVVNLNAMQGSATVQQSPSKGMLEQVSDLIFGW</sequence>
<feature type="region of interest" description="Disordered" evidence="9">
    <location>
        <begin position="296"/>
        <end position="327"/>
    </location>
</feature>
<dbReference type="EMBL" id="BFAD01000009">
    <property type="protein sequence ID" value="GBE86436.1"/>
    <property type="molecule type" value="Genomic_DNA"/>
</dbReference>
<gene>
    <name evidence="11" type="ORF">SCP_0903150</name>
</gene>
<protein>
    <recommendedName>
        <fullName evidence="10">RRM Nup35-type domain-containing protein</fullName>
    </recommendedName>
</protein>
<evidence type="ECO:0000256" key="4">
    <source>
        <dbReference type="ARBA" id="ARBA00022927"/>
    </source>
</evidence>
<dbReference type="GO" id="GO:0005543">
    <property type="term" value="F:phospholipid binding"/>
    <property type="evidence" value="ECO:0007669"/>
    <property type="project" value="TreeGrafter"/>
</dbReference>
<evidence type="ECO:0000256" key="2">
    <source>
        <dbReference type="ARBA" id="ARBA00022448"/>
    </source>
</evidence>
<dbReference type="InterPro" id="IPR035979">
    <property type="entry name" value="RBD_domain_sf"/>
</dbReference>
<proteinExistence type="predicted"/>
<dbReference type="OrthoDB" id="3365060at2759"/>
<evidence type="ECO:0000256" key="3">
    <source>
        <dbReference type="ARBA" id="ARBA00022816"/>
    </source>
</evidence>
<dbReference type="GO" id="GO:0051028">
    <property type="term" value="P:mRNA transport"/>
    <property type="evidence" value="ECO:0007669"/>
    <property type="project" value="UniProtKB-UniRule"/>
</dbReference>
<evidence type="ECO:0000256" key="8">
    <source>
        <dbReference type="PROSITE-ProRule" id="PRU00804"/>
    </source>
</evidence>